<feature type="transmembrane region" description="Helical" evidence="2">
    <location>
        <begin position="155"/>
        <end position="175"/>
    </location>
</feature>
<feature type="transmembrane region" description="Helical" evidence="2">
    <location>
        <begin position="38"/>
        <end position="60"/>
    </location>
</feature>
<dbReference type="AlphaFoldDB" id="A0A1M4UUX1"/>
<name>A0A1M4UUX1_STRHI</name>
<feature type="transmembrane region" description="Helical" evidence="2">
    <location>
        <begin position="113"/>
        <end position="135"/>
    </location>
</feature>
<evidence type="ECO:0000256" key="2">
    <source>
        <dbReference type="SAM" id="Phobius"/>
    </source>
</evidence>
<evidence type="ECO:0000256" key="1">
    <source>
        <dbReference type="SAM" id="MobiDB-lite"/>
    </source>
</evidence>
<keyword evidence="2" id="KW-0472">Membrane</keyword>
<sequence length="196" mass="21184">MGQDPAPGPTGGTHRSRRAGGGPRPPKAPGAPRTWWRWLLVGGLSFVVVLLVYLFLVTFLPRWWAQRVGDVVRQRFTTGTFFGLFLGFLFTVLPLAVVSLAARRPMSWRARALLGLLAVVLALPNLLTLAVVLGAGSAAHAGERIMDVEAPAFRGASLAGALAALGVYALAELLVAARRRTRRRIAELRAQTRDEQ</sequence>
<reference evidence="3 4" key="1">
    <citation type="submission" date="2016-11" db="EMBL/GenBank/DDBJ databases">
        <authorList>
            <person name="Jaros S."/>
            <person name="Januszkiewicz K."/>
            <person name="Wedrychowicz H."/>
        </authorList>
    </citation>
    <scope>NUCLEOTIDE SEQUENCE [LARGE SCALE GENOMIC DNA]</scope>
    <source>
        <strain evidence="3 4">DSM 44523</strain>
    </source>
</reference>
<accession>A0A1M4UUX1</accession>
<evidence type="ECO:0008006" key="5">
    <source>
        <dbReference type="Google" id="ProtNLM"/>
    </source>
</evidence>
<gene>
    <name evidence="3" type="ORF">SAMN05444320_101551</name>
</gene>
<feature type="region of interest" description="Disordered" evidence="1">
    <location>
        <begin position="1"/>
        <end position="31"/>
    </location>
</feature>
<keyword evidence="2" id="KW-1133">Transmembrane helix</keyword>
<dbReference type="Proteomes" id="UP000184501">
    <property type="component" value="Unassembled WGS sequence"/>
</dbReference>
<evidence type="ECO:0000313" key="3">
    <source>
        <dbReference type="EMBL" id="SHE60502.1"/>
    </source>
</evidence>
<proteinExistence type="predicted"/>
<dbReference type="EMBL" id="FQVN01000001">
    <property type="protein sequence ID" value="SHE60502.1"/>
    <property type="molecule type" value="Genomic_DNA"/>
</dbReference>
<organism evidence="3 4">
    <name type="scientific">Streptoalloteichus hindustanus</name>
    <dbReference type="NCBI Taxonomy" id="2017"/>
    <lineage>
        <taxon>Bacteria</taxon>
        <taxon>Bacillati</taxon>
        <taxon>Actinomycetota</taxon>
        <taxon>Actinomycetes</taxon>
        <taxon>Pseudonocardiales</taxon>
        <taxon>Pseudonocardiaceae</taxon>
        <taxon>Streptoalloteichus</taxon>
    </lineage>
</organism>
<dbReference type="STRING" id="2017.SAMN05444320_101551"/>
<keyword evidence="2" id="KW-0812">Transmembrane</keyword>
<evidence type="ECO:0000313" key="4">
    <source>
        <dbReference type="Proteomes" id="UP000184501"/>
    </source>
</evidence>
<keyword evidence="4" id="KW-1185">Reference proteome</keyword>
<protein>
    <recommendedName>
        <fullName evidence="5">Permease</fullName>
    </recommendedName>
</protein>
<feature type="transmembrane region" description="Helical" evidence="2">
    <location>
        <begin position="80"/>
        <end position="101"/>
    </location>
</feature>
<dbReference type="RefSeq" id="WP_073479698.1">
    <property type="nucleotide sequence ID" value="NZ_FQVN01000001.1"/>
</dbReference>